<evidence type="ECO:0000256" key="4">
    <source>
        <dbReference type="ARBA" id="ARBA00023239"/>
    </source>
</evidence>
<dbReference type="InterPro" id="IPR037158">
    <property type="entry name" value="Thr_synth_N_sf"/>
</dbReference>
<dbReference type="AlphaFoldDB" id="A0A6J6JZP5"/>
<evidence type="ECO:0000256" key="3">
    <source>
        <dbReference type="ARBA" id="ARBA00022898"/>
    </source>
</evidence>
<evidence type="ECO:0000313" key="7">
    <source>
        <dbReference type="EMBL" id="CAB4641149.1"/>
    </source>
</evidence>
<keyword evidence="4" id="KW-0456">Lyase</keyword>
<dbReference type="Gene3D" id="3.40.50.1100">
    <property type="match status" value="2"/>
</dbReference>
<dbReference type="PANTHER" id="PTHR42690:SF1">
    <property type="entry name" value="THREONINE SYNTHASE-LIKE 2"/>
    <property type="match status" value="1"/>
</dbReference>
<evidence type="ECO:0000256" key="1">
    <source>
        <dbReference type="ARBA" id="ARBA00001933"/>
    </source>
</evidence>
<evidence type="ECO:0000259" key="6">
    <source>
        <dbReference type="Pfam" id="PF14821"/>
    </source>
</evidence>
<evidence type="ECO:0000256" key="2">
    <source>
        <dbReference type="ARBA" id="ARBA00005517"/>
    </source>
</evidence>
<feature type="domain" description="Tryptophan synthase beta chain-like PALP" evidence="5">
    <location>
        <begin position="97"/>
        <end position="314"/>
    </location>
</feature>
<dbReference type="SUPFAM" id="SSF53686">
    <property type="entry name" value="Tryptophan synthase beta subunit-like PLP-dependent enzymes"/>
    <property type="match status" value="1"/>
</dbReference>
<keyword evidence="3" id="KW-0663">Pyridoxal phosphate</keyword>
<evidence type="ECO:0000259" key="5">
    <source>
        <dbReference type="Pfam" id="PF00291"/>
    </source>
</evidence>
<comment type="similarity">
    <text evidence="2">Belongs to the threonine synthase family.</text>
</comment>
<dbReference type="InterPro" id="IPR036052">
    <property type="entry name" value="TrpB-like_PALP_sf"/>
</dbReference>
<dbReference type="Pfam" id="PF00291">
    <property type="entry name" value="PALP"/>
    <property type="match status" value="1"/>
</dbReference>
<comment type="cofactor">
    <cofactor evidence="1">
        <name>pyridoxal 5'-phosphate</name>
        <dbReference type="ChEBI" id="CHEBI:597326"/>
    </cofactor>
</comment>
<name>A0A6J6JZP5_9ZZZZ</name>
<dbReference type="PANTHER" id="PTHR42690">
    <property type="entry name" value="THREONINE SYNTHASE FAMILY MEMBER"/>
    <property type="match status" value="1"/>
</dbReference>
<feature type="domain" description="Threonine synthase N-terminal" evidence="6">
    <location>
        <begin position="2"/>
        <end position="75"/>
    </location>
</feature>
<sequence length="453" mass="49582">MQYVSTRGSAPILGFADVVLAGLATDGGLYVPQSWPSLPADTTGTYAELAAAVFAPYLGGDISDDTMLRLTRDAYATFRHPDVVPIVDLQSGHKLMELFHGPTLAFKDVALQLLGRIFDHILTERNEKVTIVGATSGDTGSAAIDGVKDCANVEIVILYPKGRVSDVQRRQMTTIDSPNVRTVAIDGTFDDCQDLVKAMFNDAPFREKHNLSAVNSINWARVMAQVVYFVEATRRLSGPIDITVPTGNFGNVLSGWIAKQMGAPIRHLIVASNENDILTRFFESRNMNVTGVHPTLSPSMDIQVSSNFERLLFEMNGRDGGMTSAQLQRFRDRGLLNIEPDQYEQWIAPTFRAARANDHDTLSTIRSVYEETGMLIDPHTAVGVKAARDLAEDGVTMLTLATAHPAKFPDAVERATGVRPELPEHLADLFSKPERTNDLPNDLAAVEAFVANR</sequence>
<dbReference type="NCBIfam" id="TIGR00260">
    <property type="entry name" value="thrC"/>
    <property type="match status" value="1"/>
</dbReference>
<dbReference type="Pfam" id="PF14821">
    <property type="entry name" value="Thr_synth_N"/>
    <property type="match status" value="1"/>
</dbReference>
<dbReference type="InterPro" id="IPR051166">
    <property type="entry name" value="Threonine_Synthase"/>
</dbReference>
<dbReference type="CDD" id="cd01560">
    <property type="entry name" value="Thr-synth_2"/>
    <property type="match status" value="1"/>
</dbReference>
<dbReference type="Gene3D" id="3.90.1380.10">
    <property type="entry name" value="Threonine synthase, N-terminal domain"/>
    <property type="match status" value="1"/>
</dbReference>
<accession>A0A6J6JZP5</accession>
<reference evidence="7" key="1">
    <citation type="submission" date="2020-05" db="EMBL/GenBank/DDBJ databases">
        <authorList>
            <person name="Chiriac C."/>
            <person name="Salcher M."/>
            <person name="Ghai R."/>
            <person name="Kavagutti S V."/>
        </authorList>
    </citation>
    <scope>NUCLEOTIDE SEQUENCE</scope>
</reference>
<dbReference type="InterPro" id="IPR004450">
    <property type="entry name" value="Thr_synthase-like"/>
</dbReference>
<dbReference type="Pfam" id="PF24857">
    <property type="entry name" value="THR4_C"/>
    <property type="match status" value="1"/>
</dbReference>
<protein>
    <submittedName>
        <fullName evidence="7">Unannotated protein</fullName>
    </submittedName>
</protein>
<dbReference type="EMBL" id="CAEZVQ010000150">
    <property type="protein sequence ID" value="CAB4641149.1"/>
    <property type="molecule type" value="Genomic_DNA"/>
</dbReference>
<gene>
    <name evidence="7" type="ORF">UFOPK2086_01003</name>
</gene>
<dbReference type="InterPro" id="IPR001926">
    <property type="entry name" value="TrpB-like_PALP"/>
</dbReference>
<organism evidence="7">
    <name type="scientific">freshwater metagenome</name>
    <dbReference type="NCBI Taxonomy" id="449393"/>
    <lineage>
        <taxon>unclassified sequences</taxon>
        <taxon>metagenomes</taxon>
        <taxon>ecological metagenomes</taxon>
    </lineage>
</organism>
<dbReference type="GO" id="GO:0016829">
    <property type="term" value="F:lyase activity"/>
    <property type="evidence" value="ECO:0007669"/>
    <property type="project" value="UniProtKB-KW"/>
</dbReference>
<proteinExistence type="inferred from homology"/>
<dbReference type="InterPro" id="IPR029144">
    <property type="entry name" value="Thr_synth_N"/>
</dbReference>